<dbReference type="Pfam" id="PF02031">
    <property type="entry name" value="Peptidase_M7"/>
    <property type="match status" value="1"/>
</dbReference>
<dbReference type="InterPro" id="IPR024079">
    <property type="entry name" value="MetalloPept_cat_dom_sf"/>
</dbReference>
<proteinExistence type="inferred from homology"/>
<keyword evidence="5" id="KW-0479">Metal-binding</keyword>
<dbReference type="InterPro" id="IPR006026">
    <property type="entry name" value="Peptidase_Metallo"/>
</dbReference>
<evidence type="ECO:0000256" key="6">
    <source>
        <dbReference type="ARBA" id="ARBA00023049"/>
    </source>
</evidence>
<evidence type="ECO:0000256" key="2">
    <source>
        <dbReference type="ARBA" id="ARBA00006571"/>
    </source>
</evidence>
<keyword evidence="6 10" id="KW-0645">Protease</keyword>
<feature type="chain" id="PRO_5046124614" description="Extracellular small neutral protease" evidence="8">
    <location>
        <begin position="33"/>
        <end position="194"/>
    </location>
</feature>
<evidence type="ECO:0000313" key="11">
    <source>
        <dbReference type="Proteomes" id="UP001596157"/>
    </source>
</evidence>
<organism evidence="10 11">
    <name type="scientific">Actinokineospora guangxiensis</name>
    <dbReference type="NCBI Taxonomy" id="1490288"/>
    <lineage>
        <taxon>Bacteria</taxon>
        <taxon>Bacillati</taxon>
        <taxon>Actinomycetota</taxon>
        <taxon>Actinomycetes</taxon>
        <taxon>Pseudonocardiales</taxon>
        <taxon>Pseudonocardiaceae</taxon>
        <taxon>Actinokineospora</taxon>
    </lineage>
</organism>
<evidence type="ECO:0000259" key="9">
    <source>
        <dbReference type="SMART" id="SM00235"/>
    </source>
</evidence>
<keyword evidence="8" id="KW-0732">Signal</keyword>
<dbReference type="Gene3D" id="3.40.390.10">
    <property type="entry name" value="Collagenase (Catalytic Domain)"/>
    <property type="match status" value="1"/>
</dbReference>
<comment type="caution">
    <text evidence="10">The sequence shown here is derived from an EMBL/GenBank/DDBJ whole genome shotgun (WGS) entry which is preliminary data.</text>
</comment>
<dbReference type="GO" id="GO:0008237">
    <property type="term" value="F:metallopeptidase activity"/>
    <property type="evidence" value="ECO:0007669"/>
    <property type="project" value="UniProtKB-KW"/>
</dbReference>
<sequence length="194" mass="20376">MLRRTVALVATNVVLGAALITGIAATPAAAEAAPPTALAATLTYDDTYAAEFKDEMAQAVAIWNAAAPNVRIVKAQPGQRINIRVLADDGWPRATLGPVRPTGQVTVWMGRTAVNQGYNVVRIATHELGHSLGLPDRRTGLCSDLMSGSSAPVSCANSQPSSAERSQVQRNYAGFFSMKESSSKPVVIVDSATK</sequence>
<dbReference type="InterPro" id="IPR000013">
    <property type="entry name" value="Peptidase_M7"/>
</dbReference>
<evidence type="ECO:0000313" key="10">
    <source>
        <dbReference type="EMBL" id="MFC5291339.1"/>
    </source>
</evidence>
<keyword evidence="11" id="KW-1185">Reference proteome</keyword>
<protein>
    <recommendedName>
        <fullName evidence="4">Extracellular small neutral protease</fullName>
        <ecNumber evidence="3">3.4.24.77</ecNumber>
    </recommendedName>
    <alternativeName>
        <fullName evidence="7">Snapalysin</fullName>
    </alternativeName>
</protein>
<keyword evidence="6 10" id="KW-0482">Metalloprotease</keyword>
<dbReference type="EC" id="3.4.24.77" evidence="3"/>
<accession>A0ABW0EVX0</accession>
<dbReference type="SMART" id="SM00235">
    <property type="entry name" value="ZnMc"/>
    <property type="match status" value="1"/>
</dbReference>
<evidence type="ECO:0000256" key="5">
    <source>
        <dbReference type="ARBA" id="ARBA00022723"/>
    </source>
</evidence>
<evidence type="ECO:0000256" key="8">
    <source>
        <dbReference type="SAM" id="SignalP"/>
    </source>
</evidence>
<reference evidence="11" key="1">
    <citation type="journal article" date="2019" name="Int. J. Syst. Evol. Microbiol.">
        <title>The Global Catalogue of Microorganisms (GCM) 10K type strain sequencing project: providing services to taxonomists for standard genome sequencing and annotation.</title>
        <authorList>
            <consortium name="The Broad Institute Genomics Platform"/>
            <consortium name="The Broad Institute Genome Sequencing Center for Infectious Disease"/>
            <person name="Wu L."/>
            <person name="Ma J."/>
        </authorList>
    </citation>
    <scope>NUCLEOTIDE SEQUENCE [LARGE SCALE GENOMIC DNA]</scope>
    <source>
        <strain evidence="11">CCUG 59778</strain>
    </source>
</reference>
<feature type="domain" description="Peptidase metallopeptidase" evidence="9">
    <location>
        <begin position="29"/>
        <end position="174"/>
    </location>
</feature>
<dbReference type="SUPFAM" id="SSF55486">
    <property type="entry name" value="Metalloproteases ('zincins'), catalytic domain"/>
    <property type="match status" value="1"/>
</dbReference>
<dbReference type="EMBL" id="JBHSKF010000028">
    <property type="protein sequence ID" value="MFC5291339.1"/>
    <property type="molecule type" value="Genomic_DNA"/>
</dbReference>
<dbReference type="RefSeq" id="WP_378251257.1">
    <property type="nucleotide sequence ID" value="NZ_JBHSKF010000028.1"/>
</dbReference>
<gene>
    <name evidence="10" type="ORF">ACFPM7_30180</name>
</gene>
<dbReference type="PRINTS" id="PR00787">
    <property type="entry name" value="NEUTRALPTASE"/>
</dbReference>
<keyword evidence="10" id="KW-0378">Hydrolase</keyword>
<name>A0ABW0EVX0_9PSEU</name>
<evidence type="ECO:0000256" key="3">
    <source>
        <dbReference type="ARBA" id="ARBA00012325"/>
    </source>
</evidence>
<comment type="catalytic activity">
    <reaction evidence="1">
        <text>Hydrolyzes proteins with a preference for Tyr or Phe in the P1' position. Has no action on amino-acid p-nitroanilides.</text>
        <dbReference type="EC" id="3.4.24.77"/>
    </reaction>
</comment>
<evidence type="ECO:0000256" key="1">
    <source>
        <dbReference type="ARBA" id="ARBA00000612"/>
    </source>
</evidence>
<feature type="signal peptide" evidence="8">
    <location>
        <begin position="1"/>
        <end position="32"/>
    </location>
</feature>
<comment type="similarity">
    <text evidence="2">Belongs to the peptidase M7 family.</text>
</comment>
<evidence type="ECO:0000256" key="4">
    <source>
        <dbReference type="ARBA" id="ARBA00019129"/>
    </source>
</evidence>
<evidence type="ECO:0000256" key="7">
    <source>
        <dbReference type="ARBA" id="ARBA00029927"/>
    </source>
</evidence>
<dbReference type="Proteomes" id="UP001596157">
    <property type="component" value="Unassembled WGS sequence"/>
</dbReference>